<evidence type="ECO:0000256" key="4">
    <source>
        <dbReference type="SAM" id="MobiDB-lite"/>
    </source>
</evidence>
<keyword evidence="1" id="KW-0805">Transcription regulation</keyword>
<dbReference type="InterPro" id="IPR046347">
    <property type="entry name" value="bZIP_sf"/>
</dbReference>
<proteinExistence type="predicted"/>
<reference evidence="6" key="1">
    <citation type="journal article" date="2019" name="G3 (Bethesda)">
        <title>Genome Assemblies of Two Rare Opportunistic Yeast Pathogens: Diutina rugosa (syn. Candida rugosa) and Trichomonascus ciferrii (syn. Candida ciferrii).</title>
        <authorList>
            <person name="Mixao V."/>
            <person name="Saus E."/>
            <person name="Hansen A.P."/>
            <person name="Lass-Florl C."/>
            <person name="Gabaldon T."/>
        </authorList>
    </citation>
    <scope>NUCLEOTIDE SEQUENCE</scope>
    <source>
        <strain evidence="6">CBS 4856</strain>
    </source>
</reference>
<sequence length="252" mass="28468">MDGYGTFKCGKMRGRQPTRRKHKVVSLDEQHTVENNTTFSSYSDLIDFGFFLTSTEPQEPIYNQPDQFFFHEKDITDHNLITDTKCVSSTKQEIPLFNSSPPVLGVKEEENENINIDAALESVDRQFQDILTSSSTAPSLDNSPVDQTQSLDSAFSYSWEPLFTKKRTASDAGTADVSSSNKRSKSELPPVVIKDPKDPAAVRRAKNTEAARRSRAKKNERIDELEKLVDELRSQNAMLEAENKVLKKFIVK</sequence>
<dbReference type="PROSITE" id="PS00036">
    <property type="entry name" value="BZIP_BASIC"/>
    <property type="match status" value="1"/>
</dbReference>
<keyword evidence="7" id="KW-1185">Reference proteome</keyword>
<feature type="compositionally biased region" description="Basic and acidic residues" evidence="4">
    <location>
        <begin position="194"/>
        <end position="219"/>
    </location>
</feature>
<gene>
    <name evidence="6" type="ORF">TRICI_001669</name>
</gene>
<dbReference type="EMBL" id="SWFS01000118">
    <property type="protein sequence ID" value="KAA8916178.1"/>
    <property type="molecule type" value="Genomic_DNA"/>
</dbReference>
<evidence type="ECO:0000313" key="7">
    <source>
        <dbReference type="Proteomes" id="UP000761534"/>
    </source>
</evidence>
<dbReference type="GO" id="GO:1903833">
    <property type="term" value="P:positive regulation of cellular response to amino acid starvation"/>
    <property type="evidence" value="ECO:0007669"/>
    <property type="project" value="TreeGrafter"/>
</dbReference>
<dbReference type="OrthoDB" id="5419235at2759"/>
<evidence type="ECO:0000256" key="2">
    <source>
        <dbReference type="ARBA" id="ARBA00023125"/>
    </source>
</evidence>
<dbReference type="Gene3D" id="3.30.160.60">
    <property type="entry name" value="Classic Zinc Finger"/>
    <property type="match status" value="1"/>
</dbReference>
<dbReference type="GO" id="GO:0001080">
    <property type="term" value="P:nitrogen catabolite activation of transcription from RNA polymerase II promoter"/>
    <property type="evidence" value="ECO:0007669"/>
    <property type="project" value="TreeGrafter"/>
</dbReference>
<dbReference type="GO" id="GO:0000981">
    <property type="term" value="F:DNA-binding transcription factor activity, RNA polymerase II-specific"/>
    <property type="evidence" value="ECO:0007669"/>
    <property type="project" value="TreeGrafter"/>
</dbReference>
<dbReference type="GO" id="GO:0000978">
    <property type="term" value="F:RNA polymerase II cis-regulatory region sequence-specific DNA binding"/>
    <property type="evidence" value="ECO:0007669"/>
    <property type="project" value="TreeGrafter"/>
</dbReference>
<dbReference type="PROSITE" id="PS50217">
    <property type="entry name" value="BZIP"/>
    <property type="match status" value="1"/>
</dbReference>
<dbReference type="Pfam" id="PF00170">
    <property type="entry name" value="bZIP_1"/>
    <property type="match status" value="1"/>
</dbReference>
<dbReference type="InterPro" id="IPR004827">
    <property type="entry name" value="bZIP"/>
</dbReference>
<dbReference type="PANTHER" id="PTHR11462">
    <property type="entry name" value="JUN TRANSCRIPTION FACTOR-RELATED"/>
    <property type="match status" value="1"/>
</dbReference>
<keyword evidence="3" id="KW-0804">Transcription</keyword>
<comment type="caution">
    <text evidence="6">The sequence shown here is derived from an EMBL/GenBank/DDBJ whole genome shotgun (WGS) entry which is preliminary data.</text>
</comment>
<evidence type="ECO:0000256" key="3">
    <source>
        <dbReference type="ARBA" id="ARBA00023163"/>
    </source>
</evidence>
<evidence type="ECO:0000259" key="5">
    <source>
        <dbReference type="PROSITE" id="PS50217"/>
    </source>
</evidence>
<protein>
    <recommendedName>
        <fullName evidence="5">BZIP domain-containing protein</fullName>
    </recommendedName>
</protein>
<dbReference type="SMART" id="SM00338">
    <property type="entry name" value="BRLZ"/>
    <property type="match status" value="1"/>
</dbReference>
<dbReference type="GO" id="GO:0005667">
    <property type="term" value="C:transcription regulator complex"/>
    <property type="evidence" value="ECO:0007669"/>
    <property type="project" value="TreeGrafter"/>
</dbReference>
<keyword evidence="2" id="KW-0238">DNA-binding</keyword>
<accession>A0A642V8L6</accession>
<dbReference type="SUPFAM" id="SSF57959">
    <property type="entry name" value="Leucine zipper domain"/>
    <property type="match status" value="1"/>
</dbReference>
<name>A0A642V8L6_9ASCO</name>
<dbReference type="PANTHER" id="PTHR11462:SF35">
    <property type="entry name" value="TRANSCRIPTION FACTOR JRA"/>
    <property type="match status" value="1"/>
</dbReference>
<organism evidence="6 7">
    <name type="scientific">Trichomonascus ciferrii</name>
    <dbReference type="NCBI Taxonomy" id="44093"/>
    <lineage>
        <taxon>Eukaryota</taxon>
        <taxon>Fungi</taxon>
        <taxon>Dikarya</taxon>
        <taxon>Ascomycota</taxon>
        <taxon>Saccharomycotina</taxon>
        <taxon>Dipodascomycetes</taxon>
        <taxon>Dipodascales</taxon>
        <taxon>Trichomonascaceae</taxon>
        <taxon>Trichomonascus</taxon>
        <taxon>Trichomonascus ciferrii complex</taxon>
    </lineage>
</organism>
<dbReference type="InterPro" id="IPR050946">
    <property type="entry name" value="AP-1_TF_bZIP"/>
</dbReference>
<evidence type="ECO:0000256" key="1">
    <source>
        <dbReference type="ARBA" id="ARBA00023015"/>
    </source>
</evidence>
<dbReference type="AlphaFoldDB" id="A0A642V8L6"/>
<dbReference type="CDD" id="cd12193">
    <property type="entry name" value="bZIP_GCN4"/>
    <property type="match status" value="1"/>
</dbReference>
<evidence type="ECO:0000313" key="6">
    <source>
        <dbReference type="EMBL" id="KAA8916178.1"/>
    </source>
</evidence>
<dbReference type="Proteomes" id="UP000761534">
    <property type="component" value="Unassembled WGS sequence"/>
</dbReference>
<feature type="domain" description="BZIP" evidence="5">
    <location>
        <begin position="203"/>
        <end position="248"/>
    </location>
</feature>
<feature type="region of interest" description="Disordered" evidence="4">
    <location>
        <begin position="168"/>
        <end position="219"/>
    </location>
</feature>
<dbReference type="VEuPathDB" id="FungiDB:TRICI_001669"/>